<evidence type="ECO:0000313" key="2">
    <source>
        <dbReference type="Proteomes" id="UP001057402"/>
    </source>
</evidence>
<dbReference type="Proteomes" id="UP001057402">
    <property type="component" value="Chromosome 9"/>
</dbReference>
<organism evidence="1 2">
    <name type="scientific">Melastoma candidum</name>
    <dbReference type="NCBI Taxonomy" id="119954"/>
    <lineage>
        <taxon>Eukaryota</taxon>
        <taxon>Viridiplantae</taxon>
        <taxon>Streptophyta</taxon>
        <taxon>Embryophyta</taxon>
        <taxon>Tracheophyta</taxon>
        <taxon>Spermatophyta</taxon>
        <taxon>Magnoliopsida</taxon>
        <taxon>eudicotyledons</taxon>
        <taxon>Gunneridae</taxon>
        <taxon>Pentapetalae</taxon>
        <taxon>rosids</taxon>
        <taxon>malvids</taxon>
        <taxon>Myrtales</taxon>
        <taxon>Melastomataceae</taxon>
        <taxon>Melastomatoideae</taxon>
        <taxon>Melastomateae</taxon>
        <taxon>Melastoma</taxon>
    </lineage>
</organism>
<keyword evidence="2" id="KW-1185">Reference proteome</keyword>
<proteinExistence type="predicted"/>
<reference evidence="2" key="1">
    <citation type="journal article" date="2023" name="Front. Plant Sci.">
        <title>Chromosomal-level genome assembly of Melastoma candidum provides insights into trichome evolution.</title>
        <authorList>
            <person name="Zhong Y."/>
            <person name="Wu W."/>
            <person name="Sun C."/>
            <person name="Zou P."/>
            <person name="Liu Y."/>
            <person name="Dai S."/>
            <person name="Zhou R."/>
        </authorList>
    </citation>
    <scope>NUCLEOTIDE SEQUENCE [LARGE SCALE GENOMIC DNA]</scope>
</reference>
<gene>
    <name evidence="1" type="ORF">MLD38_031342</name>
</gene>
<name>A0ACB9MQL4_9MYRT</name>
<sequence>MATVDHENEHPVAAHGYAARNTSGHLSPFKFSRRATGERDVAFRITYCGICHSDLHGIKNEWGIASYPVVPGHELVGIVTEVGSKVTRYKAGDRVGVGGLVQSCGSCTNCADNLESYCPRMIFTYGGINHDGTMTYGGFSNFMVCDENFVIGIPDSLPMDGAAPLLCAGITVYSPLKYYGLDKPGMHVGVAGLGGLGHMAVKFAKAMGLRVTVISTSPTKEAEAMERLGADAFLVSQDTKQLQGAIGTMDGVLDTVSAYHSIVPLFSLLKTNGKVVLLGAPQKPLELPAFPVIMGRKLVGGSCIGGPKEMQEMIDFAAKHDITADIEVIPIDYVNTAMERLQKSDVKYRFVIDIANTLEP</sequence>
<protein>
    <submittedName>
        <fullName evidence="1">Uncharacterized protein</fullName>
    </submittedName>
</protein>
<comment type="caution">
    <text evidence="1">The sequence shown here is derived from an EMBL/GenBank/DDBJ whole genome shotgun (WGS) entry which is preliminary data.</text>
</comment>
<evidence type="ECO:0000313" key="1">
    <source>
        <dbReference type="EMBL" id="KAI4325983.1"/>
    </source>
</evidence>
<accession>A0ACB9MQL4</accession>
<dbReference type="EMBL" id="CM042888">
    <property type="protein sequence ID" value="KAI4325983.1"/>
    <property type="molecule type" value="Genomic_DNA"/>
</dbReference>